<dbReference type="Pfam" id="PF00694">
    <property type="entry name" value="Aconitase_C"/>
    <property type="match status" value="1"/>
</dbReference>
<dbReference type="InterPro" id="IPR015928">
    <property type="entry name" value="Aconitase/3IPM_dehydase_swvl"/>
</dbReference>
<dbReference type="Proteomes" id="UP000366872">
    <property type="component" value="Unassembled WGS sequence"/>
</dbReference>
<keyword evidence="8 10" id="KW-0456">Lyase</keyword>
<evidence type="ECO:0000256" key="2">
    <source>
        <dbReference type="ARBA" id="ARBA00002695"/>
    </source>
</evidence>
<evidence type="ECO:0000256" key="3">
    <source>
        <dbReference type="ARBA" id="ARBA00004729"/>
    </source>
</evidence>
<comment type="similarity">
    <text evidence="4 10">Belongs to the LeuD family. LeuD type 1 subfamily.</text>
</comment>
<protein>
    <recommendedName>
        <fullName evidence="10">3-isopropylmalate dehydratase small subunit</fullName>
        <ecNumber evidence="10">4.2.1.33</ecNumber>
    </recommendedName>
    <alternativeName>
        <fullName evidence="10">Alpha-IPM isomerase</fullName>
        <shortName evidence="10">IPMI</shortName>
    </alternativeName>
    <alternativeName>
        <fullName evidence="10">Isopropylmalate isomerase</fullName>
    </alternativeName>
</protein>
<gene>
    <name evidence="12" type="primary">leuD1</name>
    <name evidence="10" type="synonym">leuD</name>
    <name evidence="12" type="ORF">PDESU_02875</name>
</gene>
<proteinExistence type="inferred from homology"/>
<evidence type="ECO:0000256" key="4">
    <source>
        <dbReference type="ARBA" id="ARBA00009845"/>
    </source>
</evidence>
<keyword evidence="9 10" id="KW-0100">Branched-chain amino acid biosynthesis</keyword>
<evidence type="ECO:0000259" key="11">
    <source>
        <dbReference type="Pfam" id="PF00694"/>
    </source>
</evidence>
<dbReference type="GO" id="GO:0009316">
    <property type="term" value="C:3-isopropylmalate dehydratase complex"/>
    <property type="evidence" value="ECO:0007669"/>
    <property type="project" value="InterPro"/>
</dbReference>
<dbReference type="FunFam" id="3.20.19.10:FF:000003">
    <property type="entry name" value="3-isopropylmalate dehydratase small subunit"/>
    <property type="match status" value="1"/>
</dbReference>
<dbReference type="GO" id="GO:0003861">
    <property type="term" value="F:3-isopropylmalate dehydratase activity"/>
    <property type="evidence" value="ECO:0007669"/>
    <property type="project" value="UniProtKB-UniRule"/>
</dbReference>
<dbReference type="HAMAP" id="MF_01031">
    <property type="entry name" value="LeuD_type1"/>
    <property type="match status" value="1"/>
</dbReference>
<evidence type="ECO:0000256" key="6">
    <source>
        <dbReference type="ARBA" id="ARBA00022430"/>
    </source>
</evidence>
<dbReference type="PANTHER" id="PTHR43345">
    <property type="entry name" value="3-ISOPROPYLMALATE DEHYDRATASE SMALL SUBUNIT 2-RELATED-RELATED"/>
    <property type="match status" value="1"/>
</dbReference>
<dbReference type="Gene3D" id="3.20.19.10">
    <property type="entry name" value="Aconitase, domain 4"/>
    <property type="match status" value="1"/>
</dbReference>
<comment type="pathway">
    <text evidence="3 10">Amino-acid biosynthesis; L-leucine biosynthesis; L-leucine from 3-methyl-2-oxobutanoate: step 2/4.</text>
</comment>
<evidence type="ECO:0000256" key="1">
    <source>
        <dbReference type="ARBA" id="ARBA00000491"/>
    </source>
</evidence>
<dbReference type="NCBIfam" id="NF002458">
    <property type="entry name" value="PRK01641.1"/>
    <property type="match status" value="1"/>
</dbReference>
<dbReference type="InterPro" id="IPR000573">
    <property type="entry name" value="AconitaseA/IPMdHydase_ssu_swvl"/>
</dbReference>
<dbReference type="CDD" id="cd01577">
    <property type="entry name" value="IPMI_Swivel"/>
    <property type="match status" value="1"/>
</dbReference>
<dbReference type="EC" id="4.2.1.33" evidence="10"/>
<dbReference type="InterPro" id="IPR033940">
    <property type="entry name" value="IPMI_Swivel"/>
</dbReference>
<evidence type="ECO:0000256" key="8">
    <source>
        <dbReference type="ARBA" id="ARBA00023239"/>
    </source>
</evidence>
<name>A0A6C2U4I8_PONDE</name>
<evidence type="ECO:0000313" key="13">
    <source>
        <dbReference type="Proteomes" id="UP000366872"/>
    </source>
</evidence>
<dbReference type="EMBL" id="CAAHFG010000001">
    <property type="protein sequence ID" value="VGO14316.1"/>
    <property type="molecule type" value="Genomic_DNA"/>
</dbReference>
<keyword evidence="6 10" id="KW-0432">Leucine biosynthesis</keyword>
<evidence type="ECO:0000313" key="12">
    <source>
        <dbReference type="EMBL" id="VGO14316.1"/>
    </source>
</evidence>
<feature type="domain" description="Aconitase A/isopropylmalate dehydratase small subunit swivel" evidence="11">
    <location>
        <begin position="1"/>
        <end position="128"/>
    </location>
</feature>
<dbReference type="SUPFAM" id="SSF52016">
    <property type="entry name" value="LeuD/IlvD-like"/>
    <property type="match status" value="1"/>
</dbReference>
<sequence length="206" mass="22508">MEKFETFTGIVCAVDRANIDTDALIPKEHLKSIKRTGFGPALFSDWRYTDDGSDNAGFVLNQPKTQGASILVGRNNFGCGSSREHAVWAVAQQGFKVVIAPIEGDIPGFADIFRNNCAKNGVLTVQLSSADVDKIFQMAASDEPLEATVNLEEQKVVFGDTEFVFEVEPAVKEKLLQGLDDIAESLLYEADITRFESGHRTQMTGA</sequence>
<dbReference type="AlphaFoldDB" id="A0A6C2U4I8"/>
<evidence type="ECO:0000256" key="5">
    <source>
        <dbReference type="ARBA" id="ARBA00011271"/>
    </source>
</evidence>
<dbReference type="NCBIfam" id="TIGR00171">
    <property type="entry name" value="leuD"/>
    <property type="match status" value="1"/>
</dbReference>
<evidence type="ECO:0000256" key="10">
    <source>
        <dbReference type="HAMAP-Rule" id="MF_01031"/>
    </source>
</evidence>
<evidence type="ECO:0000256" key="7">
    <source>
        <dbReference type="ARBA" id="ARBA00022605"/>
    </source>
</evidence>
<dbReference type="RefSeq" id="WP_136079808.1">
    <property type="nucleotide sequence ID" value="NZ_CAAHFG010000001.1"/>
</dbReference>
<comment type="subunit">
    <text evidence="5 10">Heterodimer of LeuC and LeuD.</text>
</comment>
<keyword evidence="13" id="KW-1185">Reference proteome</keyword>
<dbReference type="GO" id="GO:0009098">
    <property type="term" value="P:L-leucine biosynthetic process"/>
    <property type="evidence" value="ECO:0007669"/>
    <property type="project" value="UniProtKB-UniRule"/>
</dbReference>
<keyword evidence="7 10" id="KW-0028">Amino-acid biosynthesis</keyword>
<accession>A0A6C2U4I8</accession>
<comment type="catalytic activity">
    <reaction evidence="1 10">
        <text>(2R,3S)-3-isopropylmalate = (2S)-2-isopropylmalate</text>
        <dbReference type="Rhea" id="RHEA:32287"/>
        <dbReference type="ChEBI" id="CHEBI:1178"/>
        <dbReference type="ChEBI" id="CHEBI:35121"/>
        <dbReference type="EC" id="4.2.1.33"/>
    </reaction>
</comment>
<dbReference type="InterPro" id="IPR050075">
    <property type="entry name" value="LeuD"/>
</dbReference>
<reference evidence="12 13" key="1">
    <citation type="submission" date="2019-04" db="EMBL/GenBank/DDBJ databases">
        <authorList>
            <person name="Van Vliet M D."/>
        </authorList>
    </citation>
    <scope>NUCLEOTIDE SEQUENCE [LARGE SCALE GENOMIC DNA]</scope>
    <source>
        <strain evidence="12 13">F1</strain>
    </source>
</reference>
<dbReference type="UniPathway" id="UPA00048">
    <property type="reaction ID" value="UER00071"/>
</dbReference>
<evidence type="ECO:0000256" key="9">
    <source>
        <dbReference type="ARBA" id="ARBA00023304"/>
    </source>
</evidence>
<organism evidence="12 13">
    <name type="scientific">Pontiella desulfatans</name>
    <dbReference type="NCBI Taxonomy" id="2750659"/>
    <lineage>
        <taxon>Bacteria</taxon>
        <taxon>Pseudomonadati</taxon>
        <taxon>Kiritimatiellota</taxon>
        <taxon>Kiritimatiellia</taxon>
        <taxon>Kiritimatiellales</taxon>
        <taxon>Pontiellaceae</taxon>
        <taxon>Pontiella</taxon>
    </lineage>
</organism>
<dbReference type="PANTHER" id="PTHR43345:SF5">
    <property type="entry name" value="3-ISOPROPYLMALATE DEHYDRATASE SMALL SUBUNIT"/>
    <property type="match status" value="1"/>
</dbReference>
<dbReference type="InterPro" id="IPR004431">
    <property type="entry name" value="3-IsopropMal_deHydase_ssu"/>
</dbReference>
<comment type="function">
    <text evidence="2 10">Catalyzes the isomerization between 2-isopropylmalate and 3-isopropylmalate, via the formation of 2-isopropylmaleate.</text>
</comment>